<dbReference type="RefSeq" id="WP_329510281.1">
    <property type="nucleotide sequence ID" value="NZ_BAAAYZ010000178.1"/>
</dbReference>
<dbReference type="EMBL" id="JAYWVC010000127">
    <property type="protein sequence ID" value="MED7825872.1"/>
    <property type="molecule type" value="Genomic_DNA"/>
</dbReference>
<accession>A0ABU7FP42</accession>
<evidence type="ECO:0000313" key="2">
    <source>
        <dbReference type="Proteomes" id="UP001333996"/>
    </source>
</evidence>
<gene>
    <name evidence="1" type="ORF">VXC91_28865</name>
</gene>
<comment type="caution">
    <text evidence="1">The sequence shown here is derived from an EMBL/GenBank/DDBJ whole genome shotgun (WGS) entry which is preliminary data.</text>
</comment>
<evidence type="ECO:0000313" key="1">
    <source>
        <dbReference type="EMBL" id="MED7825872.1"/>
    </source>
</evidence>
<keyword evidence="2" id="KW-1185">Reference proteome</keyword>
<proteinExistence type="predicted"/>
<organism evidence="1 2">
    <name type="scientific">Streptomyces chiangmaiensis</name>
    <dbReference type="NCBI Taxonomy" id="766497"/>
    <lineage>
        <taxon>Bacteria</taxon>
        <taxon>Bacillati</taxon>
        <taxon>Actinomycetota</taxon>
        <taxon>Actinomycetes</taxon>
        <taxon>Kitasatosporales</taxon>
        <taxon>Streptomycetaceae</taxon>
        <taxon>Streptomyces</taxon>
    </lineage>
</organism>
<dbReference type="Proteomes" id="UP001333996">
    <property type="component" value="Unassembled WGS sequence"/>
</dbReference>
<reference evidence="1" key="1">
    <citation type="submission" date="2024-01" db="EMBL/GenBank/DDBJ databases">
        <title>First draft genome sequence data of TA4-1, the type strain of Gram-positive actinobacterium Streptomyces chiangmaiensis.</title>
        <authorList>
            <person name="Yasawong M."/>
            <person name="Nantapong N."/>
        </authorList>
    </citation>
    <scope>NUCLEOTIDE SEQUENCE</scope>
    <source>
        <strain evidence="1">TA4-1</strain>
    </source>
</reference>
<name>A0ABU7FP42_9ACTN</name>
<sequence length="44" mass="4530">MLTDPTSWHLGSMAEVSPAAAHLRRPDAAIVSGASWVPGDGSAR</sequence>
<protein>
    <submittedName>
        <fullName evidence="1">Uncharacterized protein</fullName>
    </submittedName>
</protein>